<accession>A0A7G9RXT8</accession>
<gene>
    <name evidence="8" type="ORF">H9L01_08550</name>
</gene>
<dbReference type="Proteomes" id="UP000515928">
    <property type="component" value="Chromosome"/>
</dbReference>
<evidence type="ECO:0000256" key="2">
    <source>
        <dbReference type="ARBA" id="ARBA00008034"/>
    </source>
</evidence>
<dbReference type="InterPro" id="IPR001626">
    <property type="entry name" value="ABC_TroCD"/>
</dbReference>
<dbReference type="SUPFAM" id="SSF81345">
    <property type="entry name" value="ABC transporter involved in vitamin B12 uptake, BtuC"/>
    <property type="match status" value="1"/>
</dbReference>
<dbReference type="KEGG" id="eio:H9L01_08550"/>
<evidence type="ECO:0000256" key="7">
    <source>
        <dbReference type="SAM" id="Phobius"/>
    </source>
</evidence>
<sequence length="267" mass="28790">MLQYEFMRTAFIIGGLLAIIIPLIGVVIVFKRMSMIGDALSHISLSGITIGLILGINPLIGAIVMSLIAAISIEFIQKKLGKYQEIAIAAIMSFGIGLSGVLLGFVKNPANFNSFLFGSIVAIGDNDNTLAIVLSIVVIVLSLKYYREFFYMAFDPQAAKLAGIPVDRLSLLFTMLTAITVSIASRIIGALIVSSLMVIPTACAMQFSKSYKSTMGISVILSLIFVWLGLTISYHLDIAPGGTIVLLSVVMLVFSLFYKSLRNLKHA</sequence>
<dbReference type="GO" id="GO:0043190">
    <property type="term" value="C:ATP-binding cassette (ABC) transporter complex"/>
    <property type="evidence" value="ECO:0007669"/>
    <property type="project" value="InterPro"/>
</dbReference>
<dbReference type="RefSeq" id="WP_187533542.1">
    <property type="nucleotide sequence ID" value="NZ_CBCSHU010000004.1"/>
</dbReference>
<evidence type="ECO:0000313" key="9">
    <source>
        <dbReference type="Proteomes" id="UP000515928"/>
    </source>
</evidence>
<keyword evidence="9" id="KW-1185">Reference proteome</keyword>
<dbReference type="PANTHER" id="PTHR30477">
    <property type="entry name" value="ABC-TRANSPORTER METAL-BINDING PROTEIN"/>
    <property type="match status" value="1"/>
</dbReference>
<evidence type="ECO:0000313" key="8">
    <source>
        <dbReference type="EMBL" id="QNN60413.1"/>
    </source>
</evidence>
<feature type="transmembrane region" description="Helical" evidence="7">
    <location>
        <begin position="129"/>
        <end position="146"/>
    </location>
</feature>
<name>A0A7G9RXT8_9FIRM</name>
<dbReference type="InterPro" id="IPR037294">
    <property type="entry name" value="ABC_BtuC-like"/>
</dbReference>
<dbReference type="PANTHER" id="PTHR30477:SF0">
    <property type="entry name" value="METAL TRANSPORT SYSTEM MEMBRANE PROTEIN TM_0125-RELATED"/>
    <property type="match status" value="1"/>
</dbReference>
<keyword evidence="3 6" id="KW-0812">Transmembrane</keyword>
<keyword evidence="4 7" id="KW-1133">Transmembrane helix</keyword>
<protein>
    <submittedName>
        <fullName evidence="8">Metal ABC transporter permease</fullName>
    </submittedName>
</protein>
<dbReference type="GO" id="GO:0055085">
    <property type="term" value="P:transmembrane transport"/>
    <property type="evidence" value="ECO:0007669"/>
    <property type="project" value="InterPro"/>
</dbReference>
<evidence type="ECO:0000256" key="4">
    <source>
        <dbReference type="ARBA" id="ARBA00022989"/>
    </source>
</evidence>
<feature type="transmembrane region" description="Helical" evidence="7">
    <location>
        <begin position="50"/>
        <end position="73"/>
    </location>
</feature>
<evidence type="ECO:0000256" key="3">
    <source>
        <dbReference type="ARBA" id="ARBA00022692"/>
    </source>
</evidence>
<keyword evidence="5 7" id="KW-0472">Membrane</keyword>
<evidence type="ECO:0000256" key="5">
    <source>
        <dbReference type="ARBA" id="ARBA00023136"/>
    </source>
</evidence>
<organism evidence="8 9">
    <name type="scientific">Erysipelothrix inopinata</name>
    <dbReference type="NCBI Taxonomy" id="225084"/>
    <lineage>
        <taxon>Bacteria</taxon>
        <taxon>Bacillati</taxon>
        <taxon>Bacillota</taxon>
        <taxon>Erysipelotrichia</taxon>
        <taxon>Erysipelotrichales</taxon>
        <taxon>Erysipelotrichaceae</taxon>
        <taxon>Erysipelothrix</taxon>
    </lineage>
</organism>
<feature type="transmembrane region" description="Helical" evidence="7">
    <location>
        <begin position="85"/>
        <end position="106"/>
    </location>
</feature>
<feature type="transmembrane region" description="Helical" evidence="7">
    <location>
        <begin position="238"/>
        <end position="258"/>
    </location>
</feature>
<evidence type="ECO:0000256" key="1">
    <source>
        <dbReference type="ARBA" id="ARBA00004141"/>
    </source>
</evidence>
<dbReference type="Gene3D" id="1.10.3470.10">
    <property type="entry name" value="ABC transporter involved in vitamin B12 uptake, BtuC"/>
    <property type="match status" value="1"/>
</dbReference>
<dbReference type="GO" id="GO:0010043">
    <property type="term" value="P:response to zinc ion"/>
    <property type="evidence" value="ECO:0007669"/>
    <property type="project" value="TreeGrafter"/>
</dbReference>
<evidence type="ECO:0000256" key="6">
    <source>
        <dbReference type="RuleBase" id="RU003943"/>
    </source>
</evidence>
<comment type="similarity">
    <text evidence="2 6">Belongs to the ABC-3 integral membrane protein family.</text>
</comment>
<feature type="transmembrane region" description="Helical" evidence="7">
    <location>
        <begin position="12"/>
        <end position="30"/>
    </location>
</feature>
<dbReference type="EMBL" id="CP060715">
    <property type="protein sequence ID" value="QNN60413.1"/>
    <property type="molecule type" value="Genomic_DNA"/>
</dbReference>
<dbReference type="Pfam" id="PF00950">
    <property type="entry name" value="ABC-3"/>
    <property type="match status" value="1"/>
</dbReference>
<feature type="transmembrane region" description="Helical" evidence="7">
    <location>
        <begin position="214"/>
        <end position="232"/>
    </location>
</feature>
<reference evidence="8 9" key="1">
    <citation type="submission" date="2020-08" db="EMBL/GenBank/DDBJ databases">
        <title>Genome sequence of Erysipelothrix inopinata DSM 15511T.</title>
        <authorList>
            <person name="Hyun D.-W."/>
            <person name="Bae J.-W."/>
        </authorList>
    </citation>
    <scope>NUCLEOTIDE SEQUENCE [LARGE SCALE GENOMIC DNA]</scope>
    <source>
        <strain evidence="8 9">DSM 15511</strain>
    </source>
</reference>
<keyword evidence="6" id="KW-0813">Transport</keyword>
<dbReference type="AlphaFoldDB" id="A0A7G9RXT8"/>
<comment type="subcellular location">
    <subcellularLocation>
        <location evidence="6">Cell membrane</location>
        <topology evidence="6">Multi-pass membrane protein</topology>
    </subcellularLocation>
    <subcellularLocation>
        <location evidence="1">Membrane</location>
        <topology evidence="1">Multi-pass membrane protein</topology>
    </subcellularLocation>
</comment>
<proteinExistence type="inferred from homology"/>